<dbReference type="EC" id="1.-.-.-" evidence="2"/>
<name>A0ABW1JGH1_9ACTN</name>
<reference evidence="3" key="1">
    <citation type="journal article" date="2019" name="Int. J. Syst. Evol. Microbiol.">
        <title>The Global Catalogue of Microorganisms (GCM) 10K type strain sequencing project: providing services to taxonomists for standard genome sequencing and annotation.</title>
        <authorList>
            <consortium name="The Broad Institute Genomics Platform"/>
            <consortium name="The Broad Institute Genome Sequencing Center for Infectious Disease"/>
            <person name="Wu L."/>
            <person name="Ma J."/>
        </authorList>
    </citation>
    <scope>NUCLEOTIDE SEQUENCE [LARGE SCALE GENOMIC DNA]</scope>
    <source>
        <strain evidence="3">KACC 14249</strain>
    </source>
</reference>
<dbReference type="Pfam" id="PF09995">
    <property type="entry name" value="MPAB_Lcp_cat"/>
    <property type="match status" value="1"/>
</dbReference>
<dbReference type="EMBL" id="JBHSRD010000004">
    <property type="protein sequence ID" value="MFC6008285.1"/>
    <property type="molecule type" value="Genomic_DNA"/>
</dbReference>
<keyword evidence="2" id="KW-0560">Oxidoreductase</keyword>
<dbReference type="Proteomes" id="UP001596189">
    <property type="component" value="Unassembled WGS sequence"/>
</dbReference>
<proteinExistence type="predicted"/>
<feature type="domain" description="ER-bound oxygenase mpaB/mpaB'/Rubber oxygenase catalytic" evidence="1">
    <location>
        <begin position="21"/>
        <end position="242"/>
    </location>
</feature>
<dbReference type="RefSeq" id="WP_345715022.1">
    <property type="nucleotide sequence ID" value="NZ_BAABFP010000002.1"/>
</dbReference>
<organism evidence="2 3">
    <name type="scientific">Angustibacter luteus</name>
    <dbReference type="NCBI Taxonomy" id="658456"/>
    <lineage>
        <taxon>Bacteria</taxon>
        <taxon>Bacillati</taxon>
        <taxon>Actinomycetota</taxon>
        <taxon>Actinomycetes</taxon>
        <taxon>Kineosporiales</taxon>
        <taxon>Kineosporiaceae</taxon>
    </lineage>
</organism>
<sequence>MTSRRPPPPDVGLFGPGSVTWRLHADPMLGIAGLRALMLQALHPRAAEAVSQRSSFREDVWGRLTRTTEFIGVTTYGTTAQALSAGAHVRAVHAAMGAVDPGTGRGYRVDEPDLLAWVHDCLVDSVVEVLRRSGVALDDDAADQYVAEQVRAAALVGLEPHEVPRDLAGLAQAVRDVRPQLRVTAVAREEVGYVIAPPIPARYAAVARPAWSAVAGLAFASLPSWARRMYSLPDLPGAAALHGAATTVGLHALRASLRGVQGLVPPLRAGPHLRTARERLAQDPDA</sequence>
<dbReference type="GO" id="GO:0016491">
    <property type="term" value="F:oxidoreductase activity"/>
    <property type="evidence" value="ECO:0007669"/>
    <property type="project" value="UniProtKB-KW"/>
</dbReference>
<dbReference type="PANTHER" id="PTHR36151:SF3">
    <property type="entry name" value="ER-BOUND OXYGENASE MPAB_MPAB'_RUBBER OXYGENASE CATALYTIC DOMAIN-CONTAINING PROTEIN"/>
    <property type="match status" value="1"/>
</dbReference>
<dbReference type="PANTHER" id="PTHR36151">
    <property type="entry name" value="BLR2777 PROTEIN"/>
    <property type="match status" value="1"/>
</dbReference>
<protein>
    <submittedName>
        <fullName evidence="2">Oxygenase MpaB family protein</fullName>
        <ecNumber evidence="2">1.-.-.-</ecNumber>
    </submittedName>
</protein>
<comment type="caution">
    <text evidence="2">The sequence shown here is derived from an EMBL/GenBank/DDBJ whole genome shotgun (WGS) entry which is preliminary data.</text>
</comment>
<gene>
    <name evidence="2" type="ORF">ACFQDO_14200</name>
</gene>
<evidence type="ECO:0000259" key="1">
    <source>
        <dbReference type="Pfam" id="PF09995"/>
    </source>
</evidence>
<evidence type="ECO:0000313" key="3">
    <source>
        <dbReference type="Proteomes" id="UP001596189"/>
    </source>
</evidence>
<keyword evidence="3" id="KW-1185">Reference proteome</keyword>
<accession>A0ABW1JGH1</accession>
<evidence type="ECO:0000313" key="2">
    <source>
        <dbReference type="EMBL" id="MFC6008285.1"/>
    </source>
</evidence>
<dbReference type="InterPro" id="IPR018713">
    <property type="entry name" value="MPAB/Lcp_cat_dom"/>
</dbReference>